<reference evidence="2" key="2">
    <citation type="submission" date="2010-05" db="EMBL/GenBank/DDBJ databases">
        <title>The Genome Sequence of Magnaporthe poae strain ATCC 64411.</title>
        <authorList>
            <consortium name="The Broad Institute Genome Sequencing Platform"/>
            <consortium name="Broad Institute Genome Sequencing Center for Infectious Disease"/>
            <person name="Ma L.-J."/>
            <person name="Dead R."/>
            <person name="Young S."/>
            <person name="Zeng Q."/>
            <person name="Koehrsen M."/>
            <person name="Alvarado L."/>
            <person name="Berlin A."/>
            <person name="Chapman S.B."/>
            <person name="Chen Z."/>
            <person name="Freedman E."/>
            <person name="Gellesch M."/>
            <person name="Goldberg J."/>
            <person name="Griggs A."/>
            <person name="Gujja S."/>
            <person name="Heilman E.R."/>
            <person name="Heiman D."/>
            <person name="Hepburn T."/>
            <person name="Howarth C."/>
            <person name="Jen D."/>
            <person name="Larson L."/>
            <person name="Mehta T."/>
            <person name="Neiman D."/>
            <person name="Pearson M."/>
            <person name="Roberts A."/>
            <person name="Saif S."/>
            <person name="Shea T."/>
            <person name="Shenoy N."/>
            <person name="Sisk P."/>
            <person name="Stolte C."/>
            <person name="Sykes S."/>
            <person name="Walk T."/>
            <person name="White J."/>
            <person name="Yandava C."/>
            <person name="Haas B."/>
            <person name="Nusbaum C."/>
            <person name="Birren B."/>
        </authorList>
    </citation>
    <scope>NUCLEOTIDE SEQUENCE</scope>
    <source>
        <strain evidence="2">ATCC 64411</strain>
    </source>
</reference>
<feature type="compositionally biased region" description="Acidic residues" evidence="1">
    <location>
        <begin position="222"/>
        <end position="232"/>
    </location>
</feature>
<keyword evidence="4" id="KW-1185">Reference proteome</keyword>
<name>A0A0C4E8E2_MAGP6</name>
<dbReference type="AlphaFoldDB" id="A0A0C4E8E2"/>
<dbReference type="Proteomes" id="UP000011715">
    <property type="component" value="Unassembled WGS sequence"/>
</dbReference>
<dbReference type="EnsemblFungi" id="MAPG_08843T0">
    <property type="protein sequence ID" value="MAPG_08843T0"/>
    <property type="gene ID" value="MAPG_08843"/>
</dbReference>
<feature type="compositionally biased region" description="Polar residues" evidence="1">
    <location>
        <begin position="44"/>
        <end position="59"/>
    </location>
</feature>
<evidence type="ECO:0000313" key="3">
    <source>
        <dbReference type="EnsemblFungi" id="MAPG_08843T0"/>
    </source>
</evidence>
<accession>A0A0C4E8E2</accession>
<feature type="compositionally biased region" description="Basic and acidic residues" evidence="1">
    <location>
        <begin position="202"/>
        <end position="214"/>
    </location>
</feature>
<proteinExistence type="predicted"/>
<dbReference type="VEuPathDB" id="FungiDB:MAPG_08843"/>
<evidence type="ECO:0000256" key="1">
    <source>
        <dbReference type="SAM" id="MobiDB-lite"/>
    </source>
</evidence>
<feature type="region of interest" description="Disordered" evidence="1">
    <location>
        <begin position="44"/>
        <end position="128"/>
    </location>
</feature>
<feature type="region of interest" description="Disordered" evidence="1">
    <location>
        <begin position="202"/>
        <end position="232"/>
    </location>
</feature>
<protein>
    <submittedName>
        <fullName evidence="2 3">Uncharacterized protein</fullName>
    </submittedName>
</protein>
<dbReference type="EMBL" id="ADBL01002154">
    <property type="status" value="NOT_ANNOTATED_CDS"/>
    <property type="molecule type" value="Genomic_DNA"/>
</dbReference>
<sequence length="232" mass="24842">MVSLPRNVKGAPWGLTCHPLLPALLMGLAIRELGVAGRRWATPSSRIAPSGPQPNSAAHTSFARPSARLSNRLSPGRNKEPEAASPGSLAATRRPTAGPTRQAAAAPDCARPSVPRPSNSNGAPQVPRCWARAPISRATRHELTEKDPRSRVLPWCPKRLSVCTLRTSTPSTIWGTCTHGFAADGAVWGYEHPRGAVMFQEKFDQSRSHPRYPEAGEAADTGGEDEHAEDQG</sequence>
<reference evidence="2" key="3">
    <citation type="submission" date="2011-03" db="EMBL/GenBank/DDBJ databases">
        <title>Annotation of Magnaporthe poae ATCC 64411.</title>
        <authorList>
            <person name="Ma L.-J."/>
            <person name="Dead R."/>
            <person name="Young S.K."/>
            <person name="Zeng Q."/>
            <person name="Gargeya S."/>
            <person name="Fitzgerald M."/>
            <person name="Haas B."/>
            <person name="Abouelleil A."/>
            <person name="Alvarado L."/>
            <person name="Arachchi H.M."/>
            <person name="Berlin A."/>
            <person name="Brown A."/>
            <person name="Chapman S.B."/>
            <person name="Chen Z."/>
            <person name="Dunbar C."/>
            <person name="Freedman E."/>
            <person name="Gearin G."/>
            <person name="Gellesch M."/>
            <person name="Goldberg J."/>
            <person name="Griggs A."/>
            <person name="Gujja S."/>
            <person name="Heiman D."/>
            <person name="Howarth C."/>
            <person name="Larson L."/>
            <person name="Lui A."/>
            <person name="MacDonald P.J.P."/>
            <person name="Mehta T."/>
            <person name="Montmayeur A."/>
            <person name="Murphy C."/>
            <person name="Neiman D."/>
            <person name="Pearson M."/>
            <person name="Priest M."/>
            <person name="Roberts A."/>
            <person name="Saif S."/>
            <person name="Shea T."/>
            <person name="Shenoy N."/>
            <person name="Sisk P."/>
            <person name="Stolte C."/>
            <person name="Sykes S."/>
            <person name="Yandava C."/>
            <person name="Wortman J."/>
            <person name="Nusbaum C."/>
            <person name="Birren B."/>
        </authorList>
    </citation>
    <scope>NUCLEOTIDE SEQUENCE</scope>
    <source>
        <strain evidence="2">ATCC 64411</strain>
    </source>
</reference>
<evidence type="ECO:0000313" key="4">
    <source>
        <dbReference type="Proteomes" id="UP000011715"/>
    </source>
</evidence>
<evidence type="ECO:0000313" key="2">
    <source>
        <dbReference type="EMBL" id="KLU89873.1"/>
    </source>
</evidence>
<gene>
    <name evidence="2" type="ORF">MAPG_08843</name>
</gene>
<dbReference type="EMBL" id="GL876973">
    <property type="protein sequence ID" value="KLU89873.1"/>
    <property type="molecule type" value="Genomic_DNA"/>
</dbReference>
<reference evidence="3" key="5">
    <citation type="submission" date="2015-06" db="UniProtKB">
        <authorList>
            <consortium name="EnsemblFungi"/>
        </authorList>
    </citation>
    <scope>IDENTIFICATION</scope>
    <source>
        <strain evidence="3">ATCC 64411</strain>
    </source>
</reference>
<organism evidence="3 4">
    <name type="scientific">Magnaporthiopsis poae (strain ATCC 64411 / 73-15)</name>
    <name type="common">Kentucky bluegrass fungus</name>
    <name type="synonym">Magnaporthe poae</name>
    <dbReference type="NCBI Taxonomy" id="644358"/>
    <lineage>
        <taxon>Eukaryota</taxon>
        <taxon>Fungi</taxon>
        <taxon>Dikarya</taxon>
        <taxon>Ascomycota</taxon>
        <taxon>Pezizomycotina</taxon>
        <taxon>Sordariomycetes</taxon>
        <taxon>Sordariomycetidae</taxon>
        <taxon>Magnaporthales</taxon>
        <taxon>Magnaporthaceae</taxon>
        <taxon>Magnaporthiopsis</taxon>
    </lineage>
</organism>
<reference evidence="3" key="4">
    <citation type="journal article" date="2015" name="G3 (Bethesda)">
        <title>Genome sequences of three phytopathogenic species of the Magnaporthaceae family of fungi.</title>
        <authorList>
            <person name="Okagaki L.H."/>
            <person name="Nunes C.C."/>
            <person name="Sailsbery J."/>
            <person name="Clay B."/>
            <person name="Brown D."/>
            <person name="John T."/>
            <person name="Oh Y."/>
            <person name="Young N."/>
            <person name="Fitzgerald M."/>
            <person name="Haas B.J."/>
            <person name="Zeng Q."/>
            <person name="Young S."/>
            <person name="Adiconis X."/>
            <person name="Fan L."/>
            <person name="Levin J.Z."/>
            <person name="Mitchell T.K."/>
            <person name="Okubara P.A."/>
            <person name="Farman M.L."/>
            <person name="Kohn L.M."/>
            <person name="Birren B."/>
            <person name="Ma L.-J."/>
            <person name="Dean R.A."/>
        </authorList>
    </citation>
    <scope>NUCLEOTIDE SEQUENCE</scope>
    <source>
        <strain evidence="3">ATCC 64411 / 73-15</strain>
    </source>
</reference>
<reference evidence="4" key="1">
    <citation type="submission" date="2010-05" db="EMBL/GenBank/DDBJ databases">
        <title>The genome sequence of Magnaporthe poae strain ATCC 64411.</title>
        <authorList>
            <person name="Ma L.-J."/>
            <person name="Dead R."/>
            <person name="Young S."/>
            <person name="Zeng Q."/>
            <person name="Koehrsen M."/>
            <person name="Alvarado L."/>
            <person name="Berlin A."/>
            <person name="Chapman S.B."/>
            <person name="Chen Z."/>
            <person name="Freedman E."/>
            <person name="Gellesch M."/>
            <person name="Goldberg J."/>
            <person name="Griggs A."/>
            <person name="Gujja S."/>
            <person name="Heilman E.R."/>
            <person name="Heiman D."/>
            <person name="Hepburn T."/>
            <person name="Howarth C."/>
            <person name="Jen D."/>
            <person name="Larson L."/>
            <person name="Mehta T."/>
            <person name="Neiman D."/>
            <person name="Pearson M."/>
            <person name="Roberts A."/>
            <person name="Saif S."/>
            <person name="Shea T."/>
            <person name="Shenoy N."/>
            <person name="Sisk P."/>
            <person name="Stolte C."/>
            <person name="Sykes S."/>
            <person name="Walk T."/>
            <person name="White J."/>
            <person name="Yandava C."/>
            <person name="Haas B."/>
            <person name="Nusbaum C."/>
            <person name="Birren B."/>
        </authorList>
    </citation>
    <scope>NUCLEOTIDE SEQUENCE [LARGE SCALE GENOMIC DNA]</scope>
    <source>
        <strain evidence="4">ATCC 64411 / 73-15</strain>
    </source>
</reference>